<dbReference type="RefSeq" id="WP_284680466.1">
    <property type="nucleotide sequence ID" value="NZ_CP060096.1"/>
</dbReference>
<feature type="transmembrane region" description="Helical" evidence="6">
    <location>
        <begin position="317"/>
        <end position="337"/>
    </location>
</feature>
<comment type="subcellular location">
    <subcellularLocation>
        <location evidence="1">Membrane</location>
        <topology evidence="1">Multi-pass membrane protein</topology>
    </subcellularLocation>
</comment>
<dbReference type="InterPro" id="IPR007016">
    <property type="entry name" value="O-antigen_ligase-rel_domated"/>
</dbReference>
<dbReference type="SUPFAM" id="SSF48452">
    <property type="entry name" value="TPR-like"/>
    <property type="match status" value="1"/>
</dbReference>
<feature type="transmembrane region" description="Helical" evidence="6">
    <location>
        <begin position="544"/>
        <end position="563"/>
    </location>
</feature>
<sequence>MGQKVISKKNKKKIKIGKASSRQFNTSILRIIFYVCLLALLAYPPFFRGMYFENEMLPNIVATSLVFILWVIIKLVKNEPVIIGKLDYGILSLAGAYFISTLFAVNVRTSIYEVLKYLDFAFIYLMVSRIVKTKKEVWILLNILVLSSVGVALIGLGSAAGIINYNGSWVGGRINSTFQYPNTTASFLMAFLFVNLALLSDAKNRYLKAFYGVLAFTQFYAFIFTLSRGAWVMFFIFGMLLMLLMPKGKKFEVALYFTGIVIASILPIVKFNSTVNGQMPSKLVIWYIVGTVLSLILTYLISFIIKAINEIKIKTSIMITAAVIAIAIIFIAGDIVFTAQVPLSLNHGANEADSGKTVTRFINNIDPGRQYVLKYTVKAQNTGNKDWAYGIIIDSRNENDQSQKLKEFYDKNSFSGEKTIEFKTLSDTKRLAISFTNNFKDTSVTFDKAEIYPKNNPQDVQNIILKYKYLPENIASRIQDINFTTQSSSQRMQFYKDGLKIFKAYPLFGAGGGAWTTLYFKYQSYLYWTTQTHSYFMQVLLDTGLIGFAALIFLLIALLMTIIRVYKSDLDINERVYFAAVVTAIVSIFAHAAMDFDLSLAAVSISLWALIGLIRAMDLEKCEKADILSTKRINNALTKNNYINYGILSIAIIVMFLSASFSTALSYAQNGDSDIKAKNIAKAEADFKNAVSYDPWNAKYRMAYGQILLNIGNQTRDFEKIKKAEDEIKKAADLEPYNFQINAQVGAFYLSHGQIDKGIQYVKKAVDVQPLRPENYQQLADAYNKVGMFYLQKGDKERAKEYLKKAVDVGKMYNKVNSKSLEPNPMMDQTKKIIEDSNKALEGIH</sequence>
<keyword evidence="9" id="KW-1185">Reference proteome</keyword>
<dbReference type="SMART" id="SM00028">
    <property type="entry name" value="TPR"/>
    <property type="match status" value="4"/>
</dbReference>
<organism evidence="8 9">
    <name type="scientific">Aceticella autotrophica</name>
    <dbReference type="NCBI Taxonomy" id="2755338"/>
    <lineage>
        <taxon>Bacteria</taxon>
        <taxon>Bacillati</taxon>
        <taxon>Bacillota</taxon>
        <taxon>Clostridia</taxon>
        <taxon>Thermoanaerobacterales</taxon>
        <taxon>Thermoanaerobacteraceae</taxon>
        <taxon>Aceticella</taxon>
    </lineage>
</organism>
<feature type="transmembrane region" description="Helical" evidence="6">
    <location>
        <begin position="642"/>
        <end position="668"/>
    </location>
</feature>
<dbReference type="PROSITE" id="PS50005">
    <property type="entry name" value="TPR"/>
    <property type="match status" value="3"/>
</dbReference>
<keyword evidence="5" id="KW-0802">TPR repeat</keyword>
<dbReference type="AlphaFoldDB" id="A0A975AWH1"/>
<feature type="transmembrane region" description="Helical" evidence="6">
    <location>
        <begin position="56"/>
        <end position="76"/>
    </location>
</feature>
<feature type="domain" description="O-antigen ligase-related" evidence="7">
    <location>
        <begin position="475"/>
        <end position="552"/>
    </location>
</feature>
<dbReference type="InterPro" id="IPR019734">
    <property type="entry name" value="TPR_rpt"/>
</dbReference>
<feature type="transmembrane region" description="Helical" evidence="6">
    <location>
        <begin position="139"/>
        <end position="163"/>
    </location>
</feature>
<dbReference type="KEGG" id="aaut:ACETAC_02320"/>
<protein>
    <submittedName>
        <fullName evidence="8">O-antigen ligase family protein</fullName>
    </submittedName>
</protein>
<dbReference type="InterPro" id="IPR011990">
    <property type="entry name" value="TPR-like_helical_dom_sf"/>
</dbReference>
<keyword evidence="3 6" id="KW-1133">Transmembrane helix</keyword>
<reference evidence="8" key="1">
    <citation type="submission" date="2020-08" db="EMBL/GenBank/DDBJ databases">
        <title>Genomic insights into the carbon and energy metabolism of the first obligate autotrophic acetogenic bacterium Aceticella autotrophica gen. nov., sp. nov.</title>
        <authorList>
            <person name="Toshchakov S.V."/>
            <person name="Elcheninov A.G."/>
            <person name="Kublanov I.V."/>
            <person name="Frolov E.N."/>
            <person name="Lebedinsky A.V."/>
        </authorList>
    </citation>
    <scope>NUCLEOTIDE SEQUENCE</scope>
    <source>
        <strain evidence="8">3443-3Ac</strain>
    </source>
</reference>
<feature type="transmembrane region" description="Helical" evidence="6">
    <location>
        <begin position="600"/>
        <end position="617"/>
    </location>
</feature>
<dbReference type="GO" id="GO:0016020">
    <property type="term" value="C:membrane"/>
    <property type="evidence" value="ECO:0007669"/>
    <property type="project" value="UniProtKB-SubCell"/>
</dbReference>
<evidence type="ECO:0000256" key="6">
    <source>
        <dbReference type="SAM" id="Phobius"/>
    </source>
</evidence>
<evidence type="ECO:0000313" key="9">
    <source>
        <dbReference type="Proteomes" id="UP000671913"/>
    </source>
</evidence>
<feature type="repeat" description="TPR" evidence="5">
    <location>
        <begin position="780"/>
        <end position="813"/>
    </location>
</feature>
<evidence type="ECO:0000259" key="7">
    <source>
        <dbReference type="Pfam" id="PF04932"/>
    </source>
</evidence>
<dbReference type="Proteomes" id="UP000671913">
    <property type="component" value="Chromosome"/>
</dbReference>
<dbReference type="GO" id="GO:0016874">
    <property type="term" value="F:ligase activity"/>
    <property type="evidence" value="ECO:0007669"/>
    <property type="project" value="UniProtKB-KW"/>
</dbReference>
<dbReference type="Pfam" id="PF13181">
    <property type="entry name" value="TPR_8"/>
    <property type="match status" value="1"/>
</dbReference>
<dbReference type="EMBL" id="CP060096">
    <property type="protein sequence ID" value="QSZ27754.1"/>
    <property type="molecule type" value="Genomic_DNA"/>
</dbReference>
<dbReference type="Gene3D" id="1.25.40.10">
    <property type="entry name" value="Tetratricopeptide repeat domain"/>
    <property type="match status" value="1"/>
</dbReference>
<feature type="repeat" description="TPR" evidence="5">
    <location>
        <begin position="705"/>
        <end position="738"/>
    </location>
</feature>
<evidence type="ECO:0000256" key="1">
    <source>
        <dbReference type="ARBA" id="ARBA00004141"/>
    </source>
</evidence>
<evidence type="ECO:0000313" key="8">
    <source>
        <dbReference type="EMBL" id="QSZ27754.1"/>
    </source>
</evidence>
<feature type="transmembrane region" description="Helical" evidence="6">
    <location>
        <begin position="88"/>
        <end position="105"/>
    </location>
</feature>
<keyword evidence="4 6" id="KW-0472">Membrane</keyword>
<evidence type="ECO:0000256" key="3">
    <source>
        <dbReference type="ARBA" id="ARBA00022989"/>
    </source>
</evidence>
<feature type="transmembrane region" description="Helical" evidence="6">
    <location>
        <begin position="183"/>
        <end position="199"/>
    </location>
</feature>
<feature type="transmembrane region" description="Helical" evidence="6">
    <location>
        <begin position="253"/>
        <end position="272"/>
    </location>
</feature>
<keyword evidence="2 6" id="KW-0812">Transmembrane</keyword>
<dbReference type="PANTHER" id="PTHR37422:SF23">
    <property type="entry name" value="TEICHURONIC ACID BIOSYNTHESIS PROTEIN TUAE"/>
    <property type="match status" value="1"/>
</dbReference>
<dbReference type="InterPro" id="IPR051533">
    <property type="entry name" value="WaaL-like"/>
</dbReference>
<dbReference type="Pfam" id="PF04932">
    <property type="entry name" value="Wzy_C"/>
    <property type="match status" value="1"/>
</dbReference>
<keyword evidence="8" id="KW-0436">Ligase</keyword>
<gene>
    <name evidence="8" type="ORF">ACETAC_02320</name>
</gene>
<proteinExistence type="predicted"/>
<feature type="transmembrane region" description="Helical" evidence="6">
    <location>
        <begin position="111"/>
        <end position="127"/>
    </location>
</feature>
<evidence type="ECO:0000256" key="2">
    <source>
        <dbReference type="ARBA" id="ARBA00022692"/>
    </source>
</evidence>
<evidence type="ECO:0000256" key="5">
    <source>
        <dbReference type="PROSITE-ProRule" id="PRU00339"/>
    </source>
</evidence>
<feature type="transmembrane region" description="Helical" evidence="6">
    <location>
        <begin position="21"/>
        <end position="44"/>
    </location>
</feature>
<feature type="transmembrane region" description="Helical" evidence="6">
    <location>
        <begin position="575"/>
        <end position="594"/>
    </location>
</feature>
<dbReference type="PANTHER" id="PTHR37422">
    <property type="entry name" value="TEICHURONIC ACID BIOSYNTHESIS PROTEIN TUAE"/>
    <property type="match status" value="1"/>
</dbReference>
<feature type="transmembrane region" description="Helical" evidence="6">
    <location>
        <begin position="229"/>
        <end position="246"/>
    </location>
</feature>
<accession>A0A975AWH1</accession>
<evidence type="ECO:0000256" key="4">
    <source>
        <dbReference type="ARBA" id="ARBA00023136"/>
    </source>
</evidence>
<name>A0A975AWH1_9THEO</name>
<feature type="repeat" description="TPR" evidence="5">
    <location>
        <begin position="739"/>
        <end position="772"/>
    </location>
</feature>
<feature type="transmembrane region" description="Helical" evidence="6">
    <location>
        <begin position="284"/>
        <end position="305"/>
    </location>
</feature>